<accession>A0ABN9RTE7</accession>
<reference evidence="1" key="1">
    <citation type="submission" date="2023-10" db="EMBL/GenBank/DDBJ databases">
        <authorList>
            <person name="Chen Y."/>
            <person name="Shah S."/>
            <person name="Dougan E. K."/>
            <person name="Thang M."/>
            <person name="Chan C."/>
        </authorList>
    </citation>
    <scope>NUCLEOTIDE SEQUENCE [LARGE SCALE GENOMIC DNA]</scope>
</reference>
<dbReference type="PANTHER" id="PTHR42808:SF3">
    <property type="entry name" value="HYDROXYSTEROID DEHYDROGENASE-LIKE PROTEIN 2"/>
    <property type="match status" value="1"/>
</dbReference>
<proteinExistence type="predicted"/>
<dbReference type="Proteomes" id="UP001189429">
    <property type="component" value="Unassembled WGS sequence"/>
</dbReference>
<name>A0ABN9RTE7_9DINO</name>
<sequence length="120" mass="12908">MVCKMGMTTGAMAMANELRAFGVAANTLWPATAIATSAVNHLAGNDPKIIDEMYMASGRTPEIQADAAYAMFTSKSSGFSGNQCIDEDVVVRAGCKDLSTYDYSRSGATREDRLRNIIRL</sequence>
<evidence type="ECO:0000313" key="2">
    <source>
        <dbReference type="Proteomes" id="UP001189429"/>
    </source>
</evidence>
<keyword evidence="2" id="KW-1185">Reference proteome</keyword>
<gene>
    <name evidence="1" type="ORF">PCOR1329_LOCUS23309</name>
</gene>
<organism evidence="1 2">
    <name type="scientific">Prorocentrum cordatum</name>
    <dbReference type="NCBI Taxonomy" id="2364126"/>
    <lineage>
        <taxon>Eukaryota</taxon>
        <taxon>Sar</taxon>
        <taxon>Alveolata</taxon>
        <taxon>Dinophyceae</taxon>
        <taxon>Prorocentrales</taxon>
        <taxon>Prorocentraceae</taxon>
        <taxon>Prorocentrum</taxon>
    </lineage>
</organism>
<dbReference type="PANTHER" id="PTHR42808">
    <property type="entry name" value="HYDROXYSTEROID DEHYDROGENASE-LIKE PROTEIN 2"/>
    <property type="match status" value="1"/>
</dbReference>
<comment type="caution">
    <text evidence="1">The sequence shown here is derived from an EMBL/GenBank/DDBJ whole genome shotgun (WGS) entry which is preliminary data.</text>
</comment>
<dbReference type="EMBL" id="CAUYUJ010007880">
    <property type="protein sequence ID" value="CAK0822240.1"/>
    <property type="molecule type" value="Genomic_DNA"/>
</dbReference>
<protein>
    <submittedName>
        <fullName evidence="1">Uncharacterized protein</fullName>
    </submittedName>
</protein>
<dbReference type="InterPro" id="IPR051935">
    <property type="entry name" value="HSDL2"/>
</dbReference>
<dbReference type="Gene3D" id="3.40.50.720">
    <property type="entry name" value="NAD(P)-binding Rossmann-like Domain"/>
    <property type="match status" value="1"/>
</dbReference>
<evidence type="ECO:0000313" key="1">
    <source>
        <dbReference type="EMBL" id="CAK0822240.1"/>
    </source>
</evidence>